<dbReference type="PANTHER" id="PTHR44313:SF1">
    <property type="entry name" value="DNAJ HOMOLOG SUBFAMILY C MEMBER 17"/>
    <property type="match status" value="1"/>
</dbReference>
<dbReference type="WBParaSite" id="TTAC_0000301301-mRNA-1">
    <property type="protein sequence ID" value="TTAC_0000301301-mRNA-1"/>
    <property type="gene ID" value="TTAC_0000301301"/>
</dbReference>
<dbReference type="GO" id="GO:0005681">
    <property type="term" value="C:spliceosomal complex"/>
    <property type="evidence" value="ECO:0007669"/>
    <property type="project" value="TreeGrafter"/>
</dbReference>
<dbReference type="InterPro" id="IPR052094">
    <property type="entry name" value="Pre-mRNA-splicing_ERAD"/>
</dbReference>
<dbReference type="PROSITE" id="PS50076">
    <property type="entry name" value="DNAJ_2"/>
    <property type="match status" value="1"/>
</dbReference>
<dbReference type="GO" id="GO:0000390">
    <property type="term" value="P:spliceosomal complex disassembly"/>
    <property type="evidence" value="ECO:0007669"/>
    <property type="project" value="TreeGrafter"/>
</dbReference>
<keyword evidence="5" id="KW-0539">Nucleus</keyword>
<evidence type="ECO:0000256" key="4">
    <source>
        <dbReference type="ARBA" id="ARBA00023186"/>
    </source>
</evidence>
<evidence type="ECO:0000256" key="5">
    <source>
        <dbReference type="ARBA" id="ARBA00023242"/>
    </source>
</evidence>
<keyword evidence="9" id="KW-1185">Reference proteome</keyword>
<dbReference type="PRINTS" id="PR00625">
    <property type="entry name" value="JDOMAIN"/>
</dbReference>
<reference evidence="10" key="1">
    <citation type="submission" date="2017-02" db="UniProtKB">
        <authorList>
            <consortium name="WormBaseParasite"/>
        </authorList>
    </citation>
    <scope>IDENTIFICATION</scope>
</reference>
<dbReference type="Gene3D" id="1.10.287.110">
    <property type="entry name" value="DnaJ domain"/>
    <property type="match status" value="1"/>
</dbReference>
<evidence type="ECO:0000259" key="7">
    <source>
        <dbReference type="PROSITE" id="PS50076"/>
    </source>
</evidence>
<dbReference type="AlphaFoldDB" id="A0A0R3WQH3"/>
<dbReference type="Proteomes" id="UP000274429">
    <property type="component" value="Unassembled WGS sequence"/>
</dbReference>
<dbReference type="SUPFAM" id="SSF46565">
    <property type="entry name" value="Chaperone J-domain"/>
    <property type="match status" value="1"/>
</dbReference>
<feature type="coiled-coil region" evidence="6">
    <location>
        <begin position="73"/>
        <end position="100"/>
    </location>
</feature>
<keyword evidence="4" id="KW-0143">Chaperone</keyword>
<keyword evidence="3" id="KW-0963">Cytoplasm</keyword>
<evidence type="ECO:0000256" key="2">
    <source>
        <dbReference type="ARBA" id="ARBA00004496"/>
    </source>
</evidence>
<evidence type="ECO:0000256" key="1">
    <source>
        <dbReference type="ARBA" id="ARBA00004123"/>
    </source>
</evidence>
<dbReference type="STRING" id="6205.A0A0R3WQH3"/>
<dbReference type="Pfam" id="PF00226">
    <property type="entry name" value="DnaJ"/>
    <property type="match status" value="1"/>
</dbReference>
<gene>
    <name evidence="8" type="ORF">TTAC_LOCUS2998</name>
</gene>
<dbReference type="EMBL" id="UYWX01001788">
    <property type="protein sequence ID" value="VDM21713.1"/>
    <property type="molecule type" value="Genomic_DNA"/>
</dbReference>
<evidence type="ECO:0000313" key="9">
    <source>
        <dbReference type="Proteomes" id="UP000274429"/>
    </source>
</evidence>
<dbReference type="SMART" id="SM00271">
    <property type="entry name" value="DnaJ"/>
    <property type="match status" value="1"/>
</dbReference>
<dbReference type="PANTHER" id="PTHR44313">
    <property type="entry name" value="DNAJ HOMOLOG SUBFAMILY C MEMBER 17"/>
    <property type="match status" value="1"/>
</dbReference>
<dbReference type="InterPro" id="IPR036869">
    <property type="entry name" value="J_dom_sf"/>
</dbReference>
<protein>
    <submittedName>
        <fullName evidence="10">J domain-containing protein</fullName>
    </submittedName>
</protein>
<evidence type="ECO:0000313" key="8">
    <source>
        <dbReference type="EMBL" id="VDM21713.1"/>
    </source>
</evidence>
<dbReference type="OrthoDB" id="552049at2759"/>
<dbReference type="GO" id="GO:0005737">
    <property type="term" value="C:cytoplasm"/>
    <property type="evidence" value="ECO:0007669"/>
    <property type="project" value="UniProtKB-SubCell"/>
</dbReference>
<reference evidence="8 9" key="2">
    <citation type="submission" date="2018-11" db="EMBL/GenBank/DDBJ databases">
        <authorList>
            <consortium name="Pathogen Informatics"/>
        </authorList>
    </citation>
    <scope>NUCLEOTIDE SEQUENCE [LARGE SCALE GENOMIC DNA]</scope>
</reference>
<evidence type="ECO:0000256" key="6">
    <source>
        <dbReference type="SAM" id="Coils"/>
    </source>
</evidence>
<evidence type="ECO:0000256" key="3">
    <source>
        <dbReference type="ARBA" id="ARBA00022490"/>
    </source>
</evidence>
<organism evidence="10">
    <name type="scientific">Hydatigena taeniaeformis</name>
    <name type="common">Feline tapeworm</name>
    <name type="synonym">Taenia taeniaeformis</name>
    <dbReference type="NCBI Taxonomy" id="6205"/>
    <lineage>
        <taxon>Eukaryota</taxon>
        <taxon>Metazoa</taxon>
        <taxon>Spiralia</taxon>
        <taxon>Lophotrochozoa</taxon>
        <taxon>Platyhelminthes</taxon>
        <taxon>Cestoda</taxon>
        <taxon>Eucestoda</taxon>
        <taxon>Cyclophyllidea</taxon>
        <taxon>Taeniidae</taxon>
        <taxon>Hydatigera</taxon>
    </lineage>
</organism>
<accession>A0A0R3WQH3</accession>
<keyword evidence="6" id="KW-0175">Coiled coil</keyword>
<evidence type="ECO:0000313" key="10">
    <source>
        <dbReference type="WBParaSite" id="TTAC_0000301301-mRNA-1"/>
    </source>
</evidence>
<sequence>MADIIQVDIYEYLGISFESSAKEIKRAYKNKAKELHPDKNKSDPQAKEKFQKLKEYYDILQDPKLKIAAAERHAQLDGERRRLKEALEAKEREAAARRKEVDIMVQNEKTAQRIRKEWEDYKEATVYANRDARFEIKKSTRFGGHVVVSVRPFN</sequence>
<proteinExistence type="predicted"/>
<dbReference type="InterPro" id="IPR001623">
    <property type="entry name" value="DnaJ_domain"/>
</dbReference>
<feature type="domain" description="J" evidence="7">
    <location>
        <begin position="8"/>
        <end position="65"/>
    </location>
</feature>
<name>A0A0R3WQH3_HYDTA</name>
<comment type="subcellular location">
    <subcellularLocation>
        <location evidence="2">Cytoplasm</location>
    </subcellularLocation>
    <subcellularLocation>
        <location evidence="1">Nucleus</location>
    </subcellularLocation>
</comment>
<dbReference type="CDD" id="cd06257">
    <property type="entry name" value="DnaJ"/>
    <property type="match status" value="1"/>
</dbReference>